<evidence type="ECO:0000256" key="1">
    <source>
        <dbReference type="ARBA" id="ARBA00022723"/>
    </source>
</evidence>
<evidence type="ECO:0000256" key="3">
    <source>
        <dbReference type="ARBA" id="ARBA00023239"/>
    </source>
</evidence>
<organism evidence="7 8">
    <name type="scientific">Candidatus Sediminicultor quintus</name>
    <dbReference type="NCBI Taxonomy" id="1797291"/>
    <lineage>
        <taxon>Bacteria</taxon>
        <taxon>Pseudomonadati</taxon>
        <taxon>Atribacterota</taxon>
        <taxon>Candidatus Phoenicimicrobiia</taxon>
        <taxon>Candidatus Pheonicimicrobiales</taxon>
        <taxon>Candidatus Phoenicimicrobiaceae</taxon>
        <taxon>Candidatus Sediminicultor</taxon>
    </lineage>
</organism>
<feature type="binding site" evidence="5">
    <location>
        <begin position="213"/>
        <end position="215"/>
    </location>
    <ligand>
        <name>dihydroxyacetone phosphate</name>
        <dbReference type="ChEBI" id="CHEBI:57642"/>
    </ligand>
</feature>
<dbReference type="PIRSF" id="PIRSF001359">
    <property type="entry name" value="F_bP_aldolase_II"/>
    <property type="match status" value="1"/>
</dbReference>
<feature type="binding site" evidence="6">
    <location>
        <position position="83"/>
    </location>
    <ligand>
        <name>Zn(2+)</name>
        <dbReference type="ChEBI" id="CHEBI:29105"/>
        <label>1</label>
        <note>catalytic</note>
    </ligand>
</feature>
<keyword evidence="1 6" id="KW-0479">Metal-binding</keyword>
<feature type="binding site" evidence="6">
    <location>
        <position position="104"/>
    </location>
    <ligand>
        <name>Zn(2+)</name>
        <dbReference type="ChEBI" id="CHEBI:29105"/>
        <label>2</label>
    </ligand>
</feature>
<gene>
    <name evidence="7" type="ORF">A2V47_01250</name>
</gene>
<dbReference type="GO" id="GO:0030388">
    <property type="term" value="P:fructose 1,6-bisphosphate metabolic process"/>
    <property type="evidence" value="ECO:0007669"/>
    <property type="project" value="InterPro"/>
</dbReference>
<dbReference type="InterPro" id="IPR050246">
    <property type="entry name" value="Class_II_FBP_aldolase"/>
</dbReference>
<dbReference type="SUPFAM" id="SSF51569">
    <property type="entry name" value="Aldolase"/>
    <property type="match status" value="1"/>
</dbReference>
<accession>A0A1F5AB32</accession>
<feature type="binding site" evidence="5">
    <location>
        <position position="185"/>
    </location>
    <ligand>
        <name>dihydroxyacetone phosphate</name>
        <dbReference type="ChEBI" id="CHEBI:57642"/>
    </ligand>
</feature>
<evidence type="ECO:0000256" key="4">
    <source>
        <dbReference type="PIRSR" id="PIRSR001359-1"/>
    </source>
</evidence>
<dbReference type="STRING" id="1797291.A2V47_01250"/>
<dbReference type="GO" id="GO:0004332">
    <property type="term" value="F:fructose-bisphosphate aldolase activity"/>
    <property type="evidence" value="ECO:0007669"/>
    <property type="project" value="InterPro"/>
</dbReference>
<reference evidence="7 8" key="1">
    <citation type="journal article" date="2016" name="Nat. Commun.">
        <title>Thousands of microbial genomes shed light on interconnected biogeochemical processes in an aquifer system.</title>
        <authorList>
            <person name="Anantharaman K."/>
            <person name="Brown C.T."/>
            <person name="Hug L.A."/>
            <person name="Sharon I."/>
            <person name="Castelle C.J."/>
            <person name="Probst A.J."/>
            <person name="Thomas B.C."/>
            <person name="Singh A."/>
            <person name="Wilkins M.J."/>
            <person name="Karaoz U."/>
            <person name="Brodie E.L."/>
            <person name="Williams K.H."/>
            <person name="Hubbard S.S."/>
            <person name="Banfield J.F."/>
        </authorList>
    </citation>
    <scope>NUCLEOTIDE SEQUENCE [LARGE SCALE GENOMIC DNA]</scope>
</reference>
<dbReference type="InterPro" id="IPR011289">
    <property type="entry name" value="Fruc_bis_ald_class-2"/>
</dbReference>
<comment type="cofactor">
    <cofactor evidence="6">
        <name>Zn(2+)</name>
        <dbReference type="ChEBI" id="CHEBI:29105"/>
    </cofactor>
    <text evidence="6">Binds 2 Zn(2+) ions per subunit. One is catalytic and the other provides a structural contribution.</text>
</comment>
<dbReference type="InterPro" id="IPR000771">
    <property type="entry name" value="FBA_II"/>
</dbReference>
<feature type="binding site" evidence="6">
    <location>
        <position position="134"/>
    </location>
    <ligand>
        <name>Zn(2+)</name>
        <dbReference type="ChEBI" id="CHEBI:29105"/>
        <label>2</label>
    </ligand>
</feature>
<dbReference type="EMBL" id="MEYH01000048">
    <property type="protein sequence ID" value="OGD15770.1"/>
    <property type="molecule type" value="Genomic_DNA"/>
</dbReference>
<evidence type="ECO:0000256" key="5">
    <source>
        <dbReference type="PIRSR" id="PIRSR001359-2"/>
    </source>
</evidence>
<feature type="binding site" evidence="6">
    <location>
        <position position="212"/>
    </location>
    <ligand>
        <name>Zn(2+)</name>
        <dbReference type="ChEBI" id="CHEBI:29105"/>
        <label>1</label>
        <note>catalytic</note>
    </ligand>
</feature>
<dbReference type="AlphaFoldDB" id="A0A1F5AB32"/>
<dbReference type="Proteomes" id="UP000177701">
    <property type="component" value="Unassembled WGS sequence"/>
</dbReference>
<dbReference type="PROSITE" id="PS00602">
    <property type="entry name" value="ALDOLASE_CLASS_II_1"/>
    <property type="match status" value="1"/>
</dbReference>
<dbReference type="PANTHER" id="PTHR30304:SF0">
    <property type="entry name" value="D-TAGATOSE-1,6-BISPHOSPHATE ALDOLASE SUBUNIT GATY-RELATED"/>
    <property type="match status" value="1"/>
</dbReference>
<sequence>MAFVTTKEMLKDAQKGRYGIGAFNANNMEIIQAIIETAEEEKAPVILQASQGAIKYAGLDTIVAMVKVMAEKVKVPIALHLDHGTDYYQNIKCLRAGFTSLMYDGSKLPFNENVDMTKKVVEMAHACEIPVEAELGRIGTMGDSDEPGVALEKVKESMAVPEEAAKFVELTGIDSLAAAVGTIHGCRTPFAKLDIPRIEKIRELTGVPLVLHGASGVNDDEVRKGITAGICKINIDTRIRMIFTKKMKEILEENPNQIDPRKILEPAKDAAKEIIRDRMRVFGCTGKAR</sequence>
<comment type="caution">
    <text evidence="7">The sequence shown here is derived from an EMBL/GenBank/DDBJ whole genome shotgun (WGS) entry which is preliminary data.</text>
</comment>
<evidence type="ECO:0000256" key="6">
    <source>
        <dbReference type="PIRSR" id="PIRSR001359-3"/>
    </source>
</evidence>
<dbReference type="PANTHER" id="PTHR30304">
    <property type="entry name" value="D-TAGATOSE-1,6-BISPHOSPHATE ALDOLASE"/>
    <property type="match status" value="1"/>
</dbReference>
<dbReference type="GO" id="GO:0008270">
    <property type="term" value="F:zinc ion binding"/>
    <property type="evidence" value="ECO:0007669"/>
    <property type="project" value="InterPro"/>
</dbReference>
<dbReference type="InterPro" id="IPR013785">
    <property type="entry name" value="Aldolase_TIM"/>
</dbReference>
<feature type="binding site" evidence="5">
    <location>
        <begin position="234"/>
        <end position="237"/>
    </location>
    <ligand>
        <name>dihydroxyacetone phosphate</name>
        <dbReference type="ChEBI" id="CHEBI:57642"/>
    </ligand>
</feature>
<dbReference type="NCBIfam" id="TIGR00167">
    <property type="entry name" value="cbbA"/>
    <property type="match status" value="1"/>
</dbReference>
<dbReference type="NCBIfam" id="TIGR01859">
    <property type="entry name" value="fruc_bis_ald"/>
    <property type="match status" value="1"/>
</dbReference>
<evidence type="ECO:0000256" key="2">
    <source>
        <dbReference type="ARBA" id="ARBA00022833"/>
    </source>
</evidence>
<feature type="binding site" evidence="6">
    <location>
        <position position="184"/>
    </location>
    <ligand>
        <name>Zn(2+)</name>
        <dbReference type="ChEBI" id="CHEBI:29105"/>
        <label>1</label>
        <note>catalytic</note>
    </ligand>
</feature>
<protein>
    <submittedName>
        <fullName evidence="7">Fructose-1,6-bisphosphate aldolase, class II</fullName>
    </submittedName>
</protein>
<dbReference type="Gene3D" id="3.20.20.70">
    <property type="entry name" value="Aldolase class I"/>
    <property type="match status" value="1"/>
</dbReference>
<keyword evidence="2 6" id="KW-0862">Zinc</keyword>
<keyword evidence="3" id="KW-0456">Lyase</keyword>
<dbReference type="CDD" id="cd00947">
    <property type="entry name" value="TBP_aldolase_IIB"/>
    <property type="match status" value="1"/>
</dbReference>
<feature type="active site" description="Proton donor" evidence="4">
    <location>
        <position position="82"/>
    </location>
</feature>
<dbReference type="Pfam" id="PF01116">
    <property type="entry name" value="F_bP_aldolase"/>
    <property type="match status" value="1"/>
</dbReference>
<evidence type="ECO:0000313" key="7">
    <source>
        <dbReference type="EMBL" id="OGD15770.1"/>
    </source>
</evidence>
<dbReference type="GO" id="GO:0006096">
    <property type="term" value="P:glycolytic process"/>
    <property type="evidence" value="ECO:0007669"/>
    <property type="project" value="InterPro"/>
</dbReference>
<proteinExistence type="predicted"/>
<name>A0A1F5AB32_9BACT</name>
<evidence type="ECO:0000313" key="8">
    <source>
        <dbReference type="Proteomes" id="UP000177701"/>
    </source>
</evidence>